<evidence type="ECO:0000313" key="2">
    <source>
        <dbReference type="Proteomes" id="UP001483337"/>
    </source>
</evidence>
<proteinExistence type="predicted"/>
<dbReference type="RefSeq" id="WP_353930962.1">
    <property type="nucleotide sequence ID" value="NZ_CP150886.1"/>
</dbReference>
<keyword evidence="2" id="KW-1185">Reference proteome</keyword>
<dbReference type="Proteomes" id="UP001483337">
    <property type="component" value="Chromosome"/>
</dbReference>
<sequence>MRQLQLNDPDNFSLVYTVSIPATCMMLNGEEVCARLTRIIVPIIFNSQIMSVSVSTSVPAGSIWEFAGTLSKIVSTAIGDSISEEKKPLFLGERNLICFDEVKADYRITILPPKWFKDISIGIYQYEGTDINTLDINLARIESKIDTLLSSP</sequence>
<reference evidence="1 2" key="1">
    <citation type="submission" date="2024-04" db="EMBL/GenBank/DDBJ databases">
        <title>Okeanomitos corallinicola gen. &amp; sp. nov. (Nostocales, Cyanobacteria), a new toxic marine heterocyst-forming cyanobacterium from a coral reef.</title>
        <authorList>
            <person name="Li H."/>
            <person name="Li R."/>
            <person name="Kang J."/>
            <person name="Hii K.S."/>
            <person name="Mohamed H.F."/>
            <person name="Xu X."/>
            <person name="Luo Z."/>
        </authorList>
    </citation>
    <scope>NUCLEOTIDE SEQUENCE [LARGE SCALE GENOMIC DNA]</scope>
    <source>
        <strain evidence="1 2">TIOX110</strain>
    </source>
</reference>
<accession>A0ABZ2URP2</accession>
<organism evidence="1 2">
    <name type="scientific">Okeanomitos corallinicola TIOX110</name>
    <dbReference type="NCBI Taxonomy" id="3133117"/>
    <lineage>
        <taxon>Bacteria</taxon>
        <taxon>Bacillati</taxon>
        <taxon>Cyanobacteriota</taxon>
        <taxon>Cyanophyceae</taxon>
        <taxon>Nostocales</taxon>
        <taxon>Aphanizomenonaceae</taxon>
        <taxon>Okeanomitos</taxon>
    </lineage>
</organism>
<protein>
    <submittedName>
        <fullName evidence="1">Uncharacterized protein</fullName>
    </submittedName>
</protein>
<dbReference type="EMBL" id="CP150886">
    <property type="protein sequence ID" value="WZB88053.1"/>
    <property type="molecule type" value="Genomic_DNA"/>
</dbReference>
<gene>
    <name evidence="1" type="ORF">WJM97_22330</name>
</gene>
<name>A0ABZ2URP2_9CYAN</name>
<evidence type="ECO:0000313" key="1">
    <source>
        <dbReference type="EMBL" id="WZB88053.1"/>
    </source>
</evidence>